<name>A0A3M8ASW3_9BACL</name>
<protein>
    <submittedName>
        <fullName evidence="1">Uncharacterized protein</fullName>
    </submittedName>
</protein>
<organism evidence="1 2">
    <name type="scientific">Brevibacillus gelatini</name>
    <dbReference type="NCBI Taxonomy" id="1655277"/>
    <lineage>
        <taxon>Bacteria</taxon>
        <taxon>Bacillati</taxon>
        <taxon>Bacillota</taxon>
        <taxon>Bacilli</taxon>
        <taxon>Bacillales</taxon>
        <taxon>Paenibacillaceae</taxon>
        <taxon>Brevibacillus</taxon>
    </lineage>
</organism>
<dbReference type="EMBL" id="RHHS01000041">
    <property type="protein sequence ID" value="RNB54288.1"/>
    <property type="molecule type" value="Genomic_DNA"/>
</dbReference>
<proteinExistence type="predicted"/>
<dbReference type="AlphaFoldDB" id="A0A3M8ASW3"/>
<dbReference type="Proteomes" id="UP000268829">
    <property type="component" value="Unassembled WGS sequence"/>
</dbReference>
<sequence>MQNHVFAIGGAQKTETSPYIQFAKEIGFFVEKGVLTPIVSRKKYGWNLSLYEGYHIDHLALQNLQKGLARTSPVQAALQKLHPLMKTEYYARNPAAFAKAEKYMARGIKLKPASAIFRK</sequence>
<keyword evidence="2" id="KW-1185">Reference proteome</keyword>
<accession>A0A3M8ASW3</accession>
<evidence type="ECO:0000313" key="2">
    <source>
        <dbReference type="Proteomes" id="UP000268829"/>
    </source>
</evidence>
<reference evidence="1 2" key="1">
    <citation type="submission" date="2018-10" db="EMBL/GenBank/DDBJ databases">
        <title>Phylogenomics of Brevibacillus.</title>
        <authorList>
            <person name="Dunlap C."/>
        </authorList>
    </citation>
    <scope>NUCLEOTIDE SEQUENCE [LARGE SCALE GENOMIC DNA]</scope>
    <source>
        <strain evidence="1 2">DSM 100115</strain>
    </source>
</reference>
<evidence type="ECO:0000313" key="1">
    <source>
        <dbReference type="EMBL" id="RNB54288.1"/>
    </source>
</evidence>
<comment type="caution">
    <text evidence="1">The sequence shown here is derived from an EMBL/GenBank/DDBJ whole genome shotgun (WGS) entry which is preliminary data.</text>
</comment>
<gene>
    <name evidence="1" type="ORF">EDM57_17765</name>
</gene>